<gene>
    <name evidence="2" type="ORF">JYU34_019952</name>
</gene>
<keyword evidence="3" id="KW-1185">Reference proteome</keyword>
<name>A0ABQ7PVL6_PLUXY</name>
<dbReference type="EMBL" id="JAHIBW010000027">
    <property type="protein sequence ID" value="KAG7297026.1"/>
    <property type="molecule type" value="Genomic_DNA"/>
</dbReference>
<proteinExistence type="predicted"/>
<comment type="caution">
    <text evidence="2">The sequence shown here is derived from an EMBL/GenBank/DDBJ whole genome shotgun (WGS) entry which is preliminary data.</text>
</comment>
<accession>A0ABQ7PVL6</accession>
<organism evidence="2 3">
    <name type="scientific">Plutella xylostella</name>
    <name type="common">Diamondback moth</name>
    <name type="synonym">Plutella maculipennis</name>
    <dbReference type="NCBI Taxonomy" id="51655"/>
    <lineage>
        <taxon>Eukaryota</taxon>
        <taxon>Metazoa</taxon>
        <taxon>Ecdysozoa</taxon>
        <taxon>Arthropoda</taxon>
        <taxon>Hexapoda</taxon>
        <taxon>Insecta</taxon>
        <taxon>Pterygota</taxon>
        <taxon>Neoptera</taxon>
        <taxon>Endopterygota</taxon>
        <taxon>Lepidoptera</taxon>
        <taxon>Glossata</taxon>
        <taxon>Ditrysia</taxon>
        <taxon>Yponomeutoidea</taxon>
        <taxon>Plutellidae</taxon>
        <taxon>Plutella</taxon>
    </lineage>
</organism>
<evidence type="ECO:0000313" key="3">
    <source>
        <dbReference type="Proteomes" id="UP000823941"/>
    </source>
</evidence>
<feature type="region of interest" description="Disordered" evidence="1">
    <location>
        <begin position="1"/>
        <end position="78"/>
    </location>
</feature>
<sequence>MLYLIPLPPQGAQPSKNRADRRALISERADSGDASSVQNASLPYMPAKKQSTSAMKKLAMSSPPAHEAPPPPAPAVMIPRARLHPPHRDRYVMCEKLPRSYSILWWFNP</sequence>
<dbReference type="Proteomes" id="UP000823941">
    <property type="component" value="Chromosome 27"/>
</dbReference>
<evidence type="ECO:0000256" key="1">
    <source>
        <dbReference type="SAM" id="MobiDB-lite"/>
    </source>
</evidence>
<reference evidence="2 3" key="1">
    <citation type="submission" date="2021-06" db="EMBL/GenBank/DDBJ databases">
        <title>A haploid diamondback moth (Plutella xylostella L.) genome assembly resolves 31 chromosomes and identifies a diamide resistance mutation.</title>
        <authorList>
            <person name="Ward C.M."/>
            <person name="Perry K.D."/>
            <person name="Baker G."/>
            <person name="Powis K."/>
            <person name="Heckel D.G."/>
            <person name="Baxter S.W."/>
        </authorList>
    </citation>
    <scope>NUCLEOTIDE SEQUENCE [LARGE SCALE GENOMIC DNA]</scope>
    <source>
        <strain evidence="2 3">LV</strain>
        <tissue evidence="2">Single pupa</tissue>
    </source>
</reference>
<protein>
    <submittedName>
        <fullName evidence="2">Uncharacterized protein</fullName>
    </submittedName>
</protein>
<feature type="compositionally biased region" description="Pro residues" evidence="1">
    <location>
        <begin position="1"/>
        <end position="11"/>
    </location>
</feature>
<feature type="compositionally biased region" description="Basic and acidic residues" evidence="1">
    <location>
        <begin position="17"/>
        <end position="31"/>
    </location>
</feature>
<evidence type="ECO:0000313" key="2">
    <source>
        <dbReference type="EMBL" id="KAG7297026.1"/>
    </source>
</evidence>